<feature type="region of interest" description="Disordered" evidence="1">
    <location>
        <begin position="54"/>
        <end position="79"/>
    </location>
</feature>
<dbReference type="Proteomes" id="UP000499080">
    <property type="component" value="Unassembled WGS sequence"/>
</dbReference>
<reference evidence="2 3" key="1">
    <citation type="journal article" date="2019" name="Sci. Rep.">
        <title>Orb-weaving spider Araneus ventricosus genome elucidates the spidroin gene catalogue.</title>
        <authorList>
            <person name="Kono N."/>
            <person name="Nakamura H."/>
            <person name="Ohtoshi R."/>
            <person name="Moran D.A.P."/>
            <person name="Shinohara A."/>
            <person name="Yoshida Y."/>
            <person name="Fujiwara M."/>
            <person name="Mori M."/>
            <person name="Tomita M."/>
            <person name="Arakawa K."/>
        </authorList>
    </citation>
    <scope>NUCLEOTIDE SEQUENCE [LARGE SCALE GENOMIC DNA]</scope>
</reference>
<evidence type="ECO:0000313" key="3">
    <source>
        <dbReference type="Proteomes" id="UP000499080"/>
    </source>
</evidence>
<name>A0A4Y2QP13_ARAVE</name>
<proteinExistence type="predicted"/>
<feature type="non-terminal residue" evidence="2">
    <location>
        <position position="167"/>
    </location>
</feature>
<evidence type="ECO:0000313" key="2">
    <source>
        <dbReference type="EMBL" id="GBN65067.1"/>
    </source>
</evidence>
<sequence length="167" mass="18221">FKDEEFAFSQILKHLVIGDEEDKAVPCLGQNDADLSPITTTYCSVTTLVTENYPKLPSLPGVPGTSNTSSKPTDDSFNEALNQLSPVPIAVDKQIKENSQRKSHSYILAGTPVKNLFEESEAKRAEKAIKKEGLTAKKAASKLLEATGSATEVTKMKRVGKKRKIKK</sequence>
<dbReference type="EMBL" id="BGPR01139741">
    <property type="protein sequence ID" value="GBN65067.1"/>
    <property type="molecule type" value="Genomic_DNA"/>
</dbReference>
<keyword evidence="3" id="KW-1185">Reference proteome</keyword>
<feature type="non-terminal residue" evidence="2">
    <location>
        <position position="1"/>
    </location>
</feature>
<organism evidence="2 3">
    <name type="scientific">Araneus ventricosus</name>
    <name type="common">Orbweaver spider</name>
    <name type="synonym">Epeira ventricosa</name>
    <dbReference type="NCBI Taxonomy" id="182803"/>
    <lineage>
        <taxon>Eukaryota</taxon>
        <taxon>Metazoa</taxon>
        <taxon>Ecdysozoa</taxon>
        <taxon>Arthropoda</taxon>
        <taxon>Chelicerata</taxon>
        <taxon>Arachnida</taxon>
        <taxon>Araneae</taxon>
        <taxon>Araneomorphae</taxon>
        <taxon>Entelegynae</taxon>
        <taxon>Araneoidea</taxon>
        <taxon>Araneidae</taxon>
        <taxon>Araneus</taxon>
    </lineage>
</organism>
<accession>A0A4Y2QP13</accession>
<dbReference type="AlphaFoldDB" id="A0A4Y2QP13"/>
<gene>
    <name evidence="2" type="ORF">AVEN_135816_1</name>
</gene>
<protein>
    <submittedName>
        <fullName evidence="2">Uncharacterized protein</fullName>
    </submittedName>
</protein>
<comment type="caution">
    <text evidence="2">The sequence shown here is derived from an EMBL/GenBank/DDBJ whole genome shotgun (WGS) entry which is preliminary data.</text>
</comment>
<evidence type="ECO:0000256" key="1">
    <source>
        <dbReference type="SAM" id="MobiDB-lite"/>
    </source>
</evidence>